<accession>A0A0B0N7P1</accession>
<dbReference type="Proteomes" id="UP000032142">
    <property type="component" value="Unassembled WGS sequence"/>
</dbReference>
<gene>
    <name evidence="1" type="ORF">F383_35856</name>
</gene>
<organism evidence="1 2">
    <name type="scientific">Gossypium arboreum</name>
    <name type="common">Tree cotton</name>
    <name type="synonym">Gossypium nanking</name>
    <dbReference type="NCBI Taxonomy" id="29729"/>
    <lineage>
        <taxon>Eukaryota</taxon>
        <taxon>Viridiplantae</taxon>
        <taxon>Streptophyta</taxon>
        <taxon>Embryophyta</taxon>
        <taxon>Tracheophyta</taxon>
        <taxon>Spermatophyta</taxon>
        <taxon>Magnoliopsida</taxon>
        <taxon>eudicotyledons</taxon>
        <taxon>Gunneridae</taxon>
        <taxon>Pentapetalae</taxon>
        <taxon>rosids</taxon>
        <taxon>malvids</taxon>
        <taxon>Malvales</taxon>
        <taxon>Malvaceae</taxon>
        <taxon>Malvoideae</taxon>
        <taxon>Gossypium</taxon>
    </lineage>
</organism>
<sequence>MYPNNSYGLYGAFQTSELCRYPLRYLIFNALSYSSLFNNI</sequence>
<dbReference type="AlphaFoldDB" id="A0A0B0N7P1"/>
<evidence type="ECO:0000313" key="2">
    <source>
        <dbReference type="Proteomes" id="UP000032142"/>
    </source>
</evidence>
<protein>
    <submittedName>
        <fullName evidence="1">Uncharacterized protein</fullName>
    </submittedName>
</protein>
<proteinExistence type="predicted"/>
<reference evidence="2" key="1">
    <citation type="submission" date="2014-09" db="EMBL/GenBank/DDBJ databases">
        <authorList>
            <person name="Mudge J."/>
            <person name="Ramaraj T."/>
            <person name="Lindquist I.E."/>
            <person name="Bharti A.K."/>
            <person name="Sundararajan A."/>
            <person name="Cameron C.T."/>
            <person name="Woodward J.E."/>
            <person name="May G.D."/>
            <person name="Brubaker C."/>
            <person name="Broadhvest J."/>
            <person name="Wilkins T.A."/>
        </authorList>
    </citation>
    <scope>NUCLEOTIDE SEQUENCE</scope>
    <source>
        <strain evidence="2">cv. AKA8401</strain>
    </source>
</reference>
<evidence type="ECO:0000313" key="1">
    <source>
        <dbReference type="EMBL" id="KHG08692.1"/>
    </source>
</evidence>
<comment type="caution">
    <text evidence="1">The sequence shown here is derived from an EMBL/GenBank/DDBJ whole genome shotgun (WGS) entry which is preliminary data.</text>
</comment>
<dbReference type="EMBL" id="JRRC01506013">
    <property type="protein sequence ID" value="KHG08692.1"/>
    <property type="molecule type" value="Genomic_DNA"/>
</dbReference>
<name>A0A0B0N7P1_GOSAR</name>
<keyword evidence="2" id="KW-1185">Reference proteome</keyword>